<reference evidence="1 2" key="1">
    <citation type="submission" date="2024-03" db="EMBL/GenBank/DDBJ databases">
        <title>Novel species of the genus Variovorax.</title>
        <authorList>
            <person name="Liu Q."/>
            <person name="Xin Y.-H."/>
        </authorList>
    </citation>
    <scope>NUCLEOTIDE SEQUENCE [LARGE SCALE GENOMIC DNA]</scope>
    <source>
        <strain evidence="1 2">KACC 18501</strain>
    </source>
</reference>
<sequence length="120" mass="12943">MKPHEHEAAALRIENSLRKCGPDDYEIVIEGAMLAGSHRLNAHLHRLGATQAAQDVMHTYLLVVNELRRLSVADPQAVAALSAIEDLRPAYVRGALAGGKDAGQRALSLLEQIRASARSS</sequence>
<dbReference type="EMBL" id="JBBKZV010000067">
    <property type="protein sequence ID" value="MEJ8827389.1"/>
    <property type="molecule type" value="Genomic_DNA"/>
</dbReference>
<comment type="caution">
    <text evidence="1">The sequence shown here is derived from an EMBL/GenBank/DDBJ whole genome shotgun (WGS) entry which is preliminary data.</text>
</comment>
<keyword evidence="2" id="KW-1185">Reference proteome</keyword>
<dbReference type="Proteomes" id="UP001363010">
    <property type="component" value="Unassembled WGS sequence"/>
</dbReference>
<gene>
    <name evidence="1" type="ORF">WKW80_36345</name>
</gene>
<evidence type="ECO:0000313" key="2">
    <source>
        <dbReference type="Proteomes" id="UP001363010"/>
    </source>
</evidence>
<protein>
    <submittedName>
        <fullName evidence="1">Uncharacterized protein</fullName>
    </submittedName>
</protein>
<dbReference type="RefSeq" id="WP_340368414.1">
    <property type="nucleotide sequence ID" value="NZ_JBBKZV010000067.1"/>
</dbReference>
<accession>A0ABU8WD26</accession>
<name>A0ABU8WD26_9BURK</name>
<organism evidence="1 2">
    <name type="scientific">Variovorax humicola</name>
    <dbReference type="NCBI Taxonomy" id="1769758"/>
    <lineage>
        <taxon>Bacteria</taxon>
        <taxon>Pseudomonadati</taxon>
        <taxon>Pseudomonadota</taxon>
        <taxon>Betaproteobacteria</taxon>
        <taxon>Burkholderiales</taxon>
        <taxon>Comamonadaceae</taxon>
        <taxon>Variovorax</taxon>
    </lineage>
</organism>
<evidence type="ECO:0000313" key="1">
    <source>
        <dbReference type="EMBL" id="MEJ8827389.1"/>
    </source>
</evidence>
<proteinExistence type="predicted"/>